<dbReference type="EMBL" id="JBAMMX010000005">
    <property type="protein sequence ID" value="KAK6939736.1"/>
    <property type="molecule type" value="Genomic_DNA"/>
</dbReference>
<comment type="caution">
    <text evidence="1">The sequence shown here is derived from an EMBL/GenBank/DDBJ whole genome shotgun (WGS) entry which is preliminary data.</text>
</comment>
<reference evidence="1 2" key="1">
    <citation type="submission" date="2023-12" db="EMBL/GenBank/DDBJ databases">
        <title>A high-quality genome assembly for Dillenia turbinata (Dilleniales).</title>
        <authorList>
            <person name="Chanderbali A."/>
        </authorList>
    </citation>
    <scope>NUCLEOTIDE SEQUENCE [LARGE SCALE GENOMIC DNA]</scope>
    <source>
        <strain evidence="1">LSX21</strain>
        <tissue evidence="1">Leaf</tissue>
    </source>
</reference>
<proteinExistence type="predicted"/>
<dbReference type="AlphaFoldDB" id="A0AAN8ZJ16"/>
<organism evidence="1 2">
    <name type="scientific">Dillenia turbinata</name>
    <dbReference type="NCBI Taxonomy" id="194707"/>
    <lineage>
        <taxon>Eukaryota</taxon>
        <taxon>Viridiplantae</taxon>
        <taxon>Streptophyta</taxon>
        <taxon>Embryophyta</taxon>
        <taxon>Tracheophyta</taxon>
        <taxon>Spermatophyta</taxon>
        <taxon>Magnoliopsida</taxon>
        <taxon>eudicotyledons</taxon>
        <taxon>Gunneridae</taxon>
        <taxon>Pentapetalae</taxon>
        <taxon>Dilleniales</taxon>
        <taxon>Dilleniaceae</taxon>
        <taxon>Dillenia</taxon>
    </lineage>
</organism>
<evidence type="ECO:0000313" key="2">
    <source>
        <dbReference type="Proteomes" id="UP001370490"/>
    </source>
</evidence>
<evidence type="ECO:0000313" key="1">
    <source>
        <dbReference type="EMBL" id="KAK6939736.1"/>
    </source>
</evidence>
<sequence>MGTRSKDQTKPKTQNKFARIIFTPFRILGKAKEFYINRILICSETVNMGDDAVPMPRSFSVNSAARSSSEEREADLRELIRAASTKSGDEFIALVKAASAKSVGSRKEMELLIQEYAKKTATLEKSKTVVPRSCSAGMGRIDEENPSDFVEDKVNPKKDFLYPRSRTVGNKPLAAV</sequence>
<accession>A0AAN8ZJ16</accession>
<dbReference type="PANTHER" id="PTHR33526:SF13">
    <property type="entry name" value="TYROSINE-PROTEIN PHOSPHATASE 3-LIKE"/>
    <property type="match status" value="1"/>
</dbReference>
<dbReference type="PIRSF" id="PIRSF031279">
    <property type="entry name" value="UCP031279"/>
    <property type="match status" value="1"/>
</dbReference>
<gene>
    <name evidence="1" type="ORF">RJ641_029267</name>
</gene>
<dbReference type="PANTHER" id="PTHR33526">
    <property type="entry name" value="OS07G0123800 PROTEIN"/>
    <property type="match status" value="1"/>
</dbReference>
<name>A0AAN8ZJ16_9MAGN</name>
<protein>
    <submittedName>
        <fullName evidence="1">Uncharacterized protein</fullName>
    </submittedName>
</protein>
<keyword evidence="2" id="KW-1185">Reference proteome</keyword>
<dbReference type="InterPro" id="IPR016972">
    <property type="entry name" value="UCP031279"/>
</dbReference>
<dbReference type="Proteomes" id="UP001370490">
    <property type="component" value="Unassembled WGS sequence"/>
</dbReference>